<dbReference type="Pfam" id="PF13193">
    <property type="entry name" value="AMP-binding_C"/>
    <property type="match status" value="1"/>
</dbReference>
<feature type="domain" description="AMP-binding enzyme C-terminal" evidence="7">
    <location>
        <begin position="414"/>
        <end position="489"/>
    </location>
</feature>
<dbReference type="InterPro" id="IPR000873">
    <property type="entry name" value="AMP-dep_synth/lig_dom"/>
</dbReference>
<comment type="catalytic activity">
    <reaction evidence="3">
        <text>3-(methylsulfanyl)propanoate + ATP + CoA = 3-(methylsulfanyl)propanoyl-CoA + AMP + diphosphate</text>
        <dbReference type="Rhea" id="RHEA:43052"/>
        <dbReference type="ChEBI" id="CHEBI:30616"/>
        <dbReference type="ChEBI" id="CHEBI:33019"/>
        <dbReference type="ChEBI" id="CHEBI:49016"/>
        <dbReference type="ChEBI" id="CHEBI:57287"/>
        <dbReference type="ChEBI" id="CHEBI:82815"/>
        <dbReference type="ChEBI" id="CHEBI:456215"/>
        <dbReference type="EC" id="6.2.1.44"/>
    </reaction>
    <physiologicalReaction direction="left-to-right" evidence="3">
        <dbReference type="Rhea" id="RHEA:43053"/>
    </physiologicalReaction>
</comment>
<geneLocation type="plasmid" evidence="8 9">
    <name>pRLG203</name>
</geneLocation>
<dbReference type="KEGG" id="rlt:Rleg2_6285"/>
<dbReference type="InterPro" id="IPR045851">
    <property type="entry name" value="AMP-bd_C_sf"/>
</dbReference>
<keyword evidence="8" id="KW-0614">Plasmid</keyword>
<evidence type="ECO:0000256" key="4">
    <source>
        <dbReference type="ARBA" id="ARBA00066616"/>
    </source>
</evidence>
<comment type="similarity">
    <text evidence="1">Belongs to the ATP-dependent AMP-binding enzyme family.</text>
</comment>
<dbReference type="Pfam" id="PF00501">
    <property type="entry name" value="AMP-binding"/>
    <property type="match status" value="1"/>
</dbReference>
<dbReference type="AlphaFoldDB" id="A0ABF7QZI3"/>
<evidence type="ECO:0000256" key="5">
    <source>
        <dbReference type="ARBA" id="ARBA00067668"/>
    </source>
</evidence>
<reference evidence="8 9" key="1">
    <citation type="journal article" date="2010" name="Stand. Genomic Sci.">
        <title>Complete genome sequence of Rhizobium leguminosarum bv trifolii strain WSM2304, an effective microsymbiont of the South American clover Trifolium polymorphum.</title>
        <authorList>
            <person name="Reeve W."/>
            <person name="O'Hara G."/>
            <person name="Chain P."/>
            <person name="Ardley J."/>
            <person name="Brau L."/>
            <person name="Nandesena K."/>
            <person name="Tiwari R."/>
            <person name="Malfatti S."/>
            <person name="Kiss H."/>
            <person name="Lapidus A."/>
            <person name="Copeland A."/>
            <person name="Nolan M."/>
            <person name="Land M."/>
            <person name="Ivanova N."/>
            <person name="Mavromatis K."/>
            <person name="Markowitz V."/>
            <person name="Kyrpides N."/>
            <person name="Melino V."/>
            <person name="Denton M."/>
            <person name="Yates R."/>
            <person name="Howieson J."/>
        </authorList>
    </citation>
    <scope>NUCLEOTIDE SEQUENCE [LARGE SCALE GENOMIC DNA]</scope>
    <source>
        <strain evidence="8 9">WSM2304</strain>
    </source>
</reference>
<dbReference type="Proteomes" id="UP000008330">
    <property type="component" value="Plasmid pRLG203"/>
</dbReference>
<accession>A0ABF7QZI3</accession>
<evidence type="ECO:0000259" key="6">
    <source>
        <dbReference type="Pfam" id="PF00501"/>
    </source>
</evidence>
<dbReference type="GO" id="GO:0016874">
    <property type="term" value="F:ligase activity"/>
    <property type="evidence" value="ECO:0007669"/>
    <property type="project" value="UniProtKB-KW"/>
</dbReference>
<dbReference type="InterPro" id="IPR042099">
    <property type="entry name" value="ANL_N_sf"/>
</dbReference>
<evidence type="ECO:0000256" key="3">
    <source>
        <dbReference type="ARBA" id="ARBA00051915"/>
    </source>
</evidence>
<dbReference type="Gene3D" id="3.30.300.30">
    <property type="match status" value="1"/>
</dbReference>
<protein>
    <recommendedName>
        <fullName evidence="5">3-methylmercaptopropionyl-CoA ligase</fullName>
        <ecNumber evidence="4">6.2.1.44</ecNumber>
    </recommendedName>
</protein>
<name>A0ABF7QZI3_RHILW</name>
<evidence type="ECO:0000256" key="1">
    <source>
        <dbReference type="ARBA" id="ARBA00006432"/>
    </source>
</evidence>
<evidence type="ECO:0000313" key="9">
    <source>
        <dbReference type="Proteomes" id="UP000008330"/>
    </source>
</evidence>
<organism evidence="8 9">
    <name type="scientific">Rhizobium leguminosarum bv. trifolii (strain WSM2304)</name>
    <dbReference type="NCBI Taxonomy" id="395492"/>
    <lineage>
        <taxon>Bacteria</taxon>
        <taxon>Pseudomonadati</taxon>
        <taxon>Pseudomonadota</taxon>
        <taxon>Alphaproteobacteria</taxon>
        <taxon>Hyphomicrobiales</taxon>
        <taxon>Rhizobiaceae</taxon>
        <taxon>Rhizobium/Agrobacterium group</taxon>
        <taxon>Rhizobium</taxon>
    </lineage>
</organism>
<dbReference type="InterPro" id="IPR025110">
    <property type="entry name" value="AMP-bd_C"/>
</dbReference>
<keyword evidence="2 8" id="KW-0436">Ligase</keyword>
<evidence type="ECO:0000259" key="7">
    <source>
        <dbReference type="Pfam" id="PF13193"/>
    </source>
</evidence>
<dbReference type="EMBL" id="CP001195">
    <property type="protein sequence ID" value="ACI59655.1"/>
    <property type="molecule type" value="Genomic_DNA"/>
</dbReference>
<dbReference type="FunFam" id="3.30.300.30:FF:000008">
    <property type="entry name" value="2,3-dihydroxybenzoate-AMP ligase"/>
    <property type="match status" value="1"/>
</dbReference>
<dbReference type="PANTHER" id="PTHR24096">
    <property type="entry name" value="LONG-CHAIN-FATTY-ACID--COA LIGASE"/>
    <property type="match status" value="1"/>
</dbReference>
<dbReference type="SUPFAM" id="SSF56801">
    <property type="entry name" value="Acetyl-CoA synthetase-like"/>
    <property type="match status" value="1"/>
</dbReference>
<gene>
    <name evidence="8" type="ordered locus">Rleg2_6285</name>
</gene>
<evidence type="ECO:0000256" key="2">
    <source>
        <dbReference type="ARBA" id="ARBA00022598"/>
    </source>
</evidence>
<sequence length="506" mass="55212">MGHHSPEICSVYNTLLQAAQPRMEKAAIVYEGETITFAMLLTRIDQVVRRLRSLGVQQGDAFAVFGQNHPEHLYCYYAASKMGAVFVPVNPNLTASEVDYNFRHSEAKVLFFDDHVEETAKQAVPAEKLFHISSLTNVAPGSAETQAAIDVNDDFIITYSSGTTGNQKAIVLDHRAQIDVAASLSQMWGISEADTTLVALPLGYLYGFSTAAATGLSVGGTVIVLRRFHPRDVLASFEEHPVTVYHGVPTMFTMMMEYCEQRGLRFDLSRVRQLICSGAPLPEEVSARFVEKFGKPLQNYYAMTEVAPVFGRYYDDATDLPAGAIGKAAPGALIKIQRPDGSECGVDEPGEALVRGAATLKRYAKDEALTAASLEDGMFRSGDLVSRDKDGFYYIVGRIKEIIIRGGHNISPAEVEKATVRHPAVQDAAVVGIADRIFGEVPVAFVVLRSNATVSEEDLIGFLEKQVSDFKVPRTVHFVAELPQGKTGKVDKKALKMRAEEQAAAV</sequence>
<proteinExistence type="inferred from homology"/>
<feature type="domain" description="AMP-dependent synthetase/ligase" evidence="6">
    <location>
        <begin position="18"/>
        <end position="363"/>
    </location>
</feature>
<evidence type="ECO:0000313" key="8">
    <source>
        <dbReference type="EMBL" id="ACI59655.1"/>
    </source>
</evidence>
<dbReference type="Gene3D" id="3.40.50.12780">
    <property type="entry name" value="N-terminal domain of ligase-like"/>
    <property type="match status" value="1"/>
</dbReference>
<dbReference type="RefSeq" id="WP_012559921.1">
    <property type="nucleotide sequence ID" value="NC_011370.1"/>
</dbReference>
<keyword evidence="9" id="KW-1185">Reference proteome</keyword>
<dbReference type="EC" id="6.2.1.44" evidence="4"/>